<proteinExistence type="predicted"/>
<protein>
    <recommendedName>
        <fullName evidence="1">AAA domain-containing protein</fullName>
    </recommendedName>
</protein>
<sequence length="269" mass="30655">WKTSARRKPLLIKGARQTGKTYILKQFGTNEYDTLAYFNFEEDPLLKDFFSQKLQPEQLIQNLSLYAHKSIRPGRDLIIFDEIQASNNALKSLKYFQEEAPQYHLAAAGSLLGIALSGPGSFPVGKVNFLNLYPMTFHEFLVAVGAGDLSEYIAETSNVAPFPEPLHLEFIRYLRIYYFTGGMPEAVAHYAQNKDLNEVREIQNEIINAYVLDFAKYAATPDIPKLSLVWDSIPAQLAKENKKFVFTMLKKSARIRDFENAIEWLEKSG</sequence>
<dbReference type="InterPro" id="IPR041682">
    <property type="entry name" value="AAA_14"/>
</dbReference>
<dbReference type="AlphaFoldDB" id="X0UEI7"/>
<dbReference type="EMBL" id="BARS01024105">
    <property type="protein sequence ID" value="GAG03985.1"/>
    <property type="molecule type" value="Genomic_DNA"/>
</dbReference>
<feature type="non-terminal residue" evidence="2">
    <location>
        <position position="1"/>
    </location>
</feature>
<dbReference type="PANTHER" id="PTHR33295:SF7">
    <property type="entry name" value="ATPASE"/>
    <property type="match status" value="1"/>
</dbReference>
<dbReference type="Pfam" id="PF13173">
    <property type="entry name" value="AAA_14"/>
    <property type="match status" value="1"/>
</dbReference>
<dbReference type="InterPro" id="IPR027417">
    <property type="entry name" value="P-loop_NTPase"/>
</dbReference>
<evidence type="ECO:0000259" key="1">
    <source>
        <dbReference type="Pfam" id="PF13173"/>
    </source>
</evidence>
<dbReference type="PANTHER" id="PTHR33295">
    <property type="entry name" value="ATPASE"/>
    <property type="match status" value="1"/>
</dbReference>
<name>X0UEI7_9ZZZZ</name>
<feature type="domain" description="AAA" evidence="1">
    <location>
        <begin position="7"/>
        <end position="141"/>
    </location>
</feature>
<reference evidence="2" key="1">
    <citation type="journal article" date="2014" name="Front. Microbiol.">
        <title>High frequency of phylogenetically diverse reductive dehalogenase-homologous genes in deep subseafloor sedimentary metagenomes.</title>
        <authorList>
            <person name="Kawai M."/>
            <person name="Futagami T."/>
            <person name="Toyoda A."/>
            <person name="Takaki Y."/>
            <person name="Nishi S."/>
            <person name="Hori S."/>
            <person name="Arai W."/>
            <person name="Tsubouchi T."/>
            <person name="Morono Y."/>
            <person name="Uchiyama I."/>
            <person name="Ito T."/>
            <person name="Fujiyama A."/>
            <person name="Inagaki F."/>
            <person name="Takami H."/>
        </authorList>
    </citation>
    <scope>NUCLEOTIDE SEQUENCE</scope>
    <source>
        <strain evidence="2">Expedition CK06-06</strain>
    </source>
</reference>
<evidence type="ECO:0000313" key="2">
    <source>
        <dbReference type="EMBL" id="GAG03985.1"/>
    </source>
</evidence>
<accession>X0UEI7</accession>
<feature type="non-terminal residue" evidence="2">
    <location>
        <position position="269"/>
    </location>
</feature>
<dbReference type="SUPFAM" id="SSF52540">
    <property type="entry name" value="P-loop containing nucleoside triphosphate hydrolases"/>
    <property type="match status" value="1"/>
</dbReference>
<gene>
    <name evidence="2" type="ORF">S01H1_38298</name>
</gene>
<organism evidence="2">
    <name type="scientific">marine sediment metagenome</name>
    <dbReference type="NCBI Taxonomy" id="412755"/>
    <lineage>
        <taxon>unclassified sequences</taxon>
        <taxon>metagenomes</taxon>
        <taxon>ecological metagenomes</taxon>
    </lineage>
</organism>
<comment type="caution">
    <text evidence="2">The sequence shown here is derived from an EMBL/GenBank/DDBJ whole genome shotgun (WGS) entry which is preliminary data.</text>
</comment>